<dbReference type="PANTHER" id="PTHR34826">
    <property type="entry name" value="UPF0590 PROTEIN C409.17C"/>
    <property type="match status" value="1"/>
</dbReference>
<dbReference type="PANTHER" id="PTHR34826:SF2">
    <property type="entry name" value="UPF0590 PROTEIN C409.17C"/>
    <property type="match status" value="1"/>
</dbReference>
<organism evidence="3 4">
    <name type="scientific">Cyclotella cryptica</name>
    <dbReference type="NCBI Taxonomy" id="29204"/>
    <lineage>
        <taxon>Eukaryota</taxon>
        <taxon>Sar</taxon>
        <taxon>Stramenopiles</taxon>
        <taxon>Ochrophyta</taxon>
        <taxon>Bacillariophyta</taxon>
        <taxon>Coscinodiscophyceae</taxon>
        <taxon>Thalassiosirophycidae</taxon>
        <taxon>Stephanodiscales</taxon>
        <taxon>Stephanodiscaceae</taxon>
        <taxon>Cyclotella</taxon>
    </lineage>
</organism>
<feature type="domain" description="Domain of unknown function at the cortex 1" evidence="2">
    <location>
        <begin position="290"/>
        <end position="516"/>
    </location>
</feature>
<evidence type="ECO:0000259" key="2">
    <source>
        <dbReference type="Pfam" id="PF08588"/>
    </source>
</evidence>
<comment type="caution">
    <text evidence="3">The sequence shown here is derived from an EMBL/GenBank/DDBJ whole genome shotgun (WGS) entry which is preliminary data.</text>
</comment>
<reference evidence="3 4" key="1">
    <citation type="journal article" date="2020" name="G3 (Bethesda)">
        <title>Improved Reference Genome for Cyclotella cryptica CCMP332, a Model for Cell Wall Morphogenesis, Salinity Adaptation, and Lipid Production in Diatoms (Bacillariophyta).</title>
        <authorList>
            <person name="Roberts W.R."/>
            <person name="Downey K.M."/>
            <person name="Ruck E.C."/>
            <person name="Traller J.C."/>
            <person name="Alverson A.J."/>
        </authorList>
    </citation>
    <scope>NUCLEOTIDE SEQUENCE [LARGE SCALE GENOMIC DNA]</scope>
    <source>
        <strain evidence="3 4">CCMP332</strain>
    </source>
</reference>
<evidence type="ECO:0000313" key="3">
    <source>
        <dbReference type="EMBL" id="KAL3804818.1"/>
    </source>
</evidence>
<proteinExistence type="predicted"/>
<dbReference type="EMBL" id="JABMIG020000005">
    <property type="protein sequence ID" value="KAL3804818.1"/>
    <property type="molecule type" value="Genomic_DNA"/>
</dbReference>
<keyword evidence="4" id="KW-1185">Reference proteome</keyword>
<evidence type="ECO:0000256" key="1">
    <source>
        <dbReference type="SAM" id="MobiDB-lite"/>
    </source>
</evidence>
<dbReference type="InterPro" id="IPR013897">
    <property type="entry name" value="Duc1"/>
</dbReference>
<dbReference type="Pfam" id="PF08588">
    <property type="entry name" value="Duc1"/>
    <property type="match status" value="1"/>
</dbReference>
<feature type="compositionally biased region" description="Basic and acidic residues" evidence="1">
    <location>
        <begin position="177"/>
        <end position="200"/>
    </location>
</feature>
<accession>A0ABD3QX61</accession>
<evidence type="ECO:0000313" key="4">
    <source>
        <dbReference type="Proteomes" id="UP001516023"/>
    </source>
</evidence>
<name>A0ABD3QX61_9STRA</name>
<gene>
    <name evidence="3" type="ORF">HJC23_006590</name>
</gene>
<dbReference type="AlphaFoldDB" id="A0ABD3QX61"/>
<sequence length="997" mass="112310">MTSCHVIPSSNPREDARLIRFLSADRFGDSASSNNHGGSSDIASEVVELQFWHTTKNHHSVGADTSKINRGHDVVGVEPIRIMFVSSGATFQSDSQQIPHAIFILPDIEMIQHRADTMSIQCIQSTNDTFKVQLPGGGIIAFVAKSLWETTNGYTSVMNTAFVHSPKARAKISPYSTKERTSCNDMRVEKRRDLSTKIRDSLTPSRHKRDAIISSKKCDSDSRTPLSPKQTGDIADLVPNDTLQLNTNEEVSIVLENETSPMAEIAKVSPSNLSSLEANFISESPHYIPNSNNLQTMHINSREGIDFETDFFVGKAMLLVRPPPTNDFHTNTDATYTPEIFTRKKRTIQVQFQGKFKRLNPHGILYCGGEITEPMKLGIVTRGLCNMLLKMLSKFNSGLHYSFGSDDANAEYPHIVFPAWTFFDRIVVSKPGEEIPRLGEEFVESETSQRERRNATLEDCCGVWNTTDTFSMSFHNMYLDLGTWQLVNLPIARDMDLGMFWGEGMLRLIMYEVGLGDVQKGRHTTESLVYYLGVQINYSGGDSKGDDENSGVVVTEAKAGIIASAIPWKKTRPSMRRITSYSEICVQNSFAEDGSNIVTQSPTNDSADEVVEGQDNGVEDEDISDCETVYFDAEQDLRTDRQSYLELETLRHDEFVNVDNLCPGWVYHWRGKSKSNPNQYAVYFAVAITSSSKTRTPGGENTRNKSDRIIFRDLGTVSGEIKRRDRNKDMYISPRASSLEKKRRILGSMILKDGTVRSRLLGSTHCDKTFLKRSPDTFMHQTVRAASIAWECIARARSERHWVEELVVLTGTHISFYSPGARYPLYRITNESVTNVAVLDPKQSPHFPGFCFMSIELLGRTTYLMFLDANRRDHFIHSVINVLSSCRTKDEASNDVGLILRDDPAEEFLHKSSKWKCRQRRIMNCQRLAFRAKAGSSRHPCDMINDTLRLALGLKDRMTCDSMLSFLHAAADLKSISVRHLTDSEKIVSFEPVTRHI</sequence>
<protein>
    <recommendedName>
        <fullName evidence="2">Domain of unknown function at the cortex 1 domain-containing protein</fullName>
    </recommendedName>
</protein>
<feature type="region of interest" description="Disordered" evidence="1">
    <location>
        <begin position="170"/>
        <end position="239"/>
    </location>
</feature>
<dbReference type="Proteomes" id="UP001516023">
    <property type="component" value="Unassembled WGS sequence"/>
</dbReference>